<name>T1K0U9_TETUR</name>
<dbReference type="AlphaFoldDB" id="T1K0U9"/>
<proteinExistence type="predicted"/>
<evidence type="ECO:0000313" key="1">
    <source>
        <dbReference type="EnsemblMetazoa" id="tetur03g09130.1"/>
    </source>
</evidence>
<dbReference type="EMBL" id="CAEY01001145">
    <property type="status" value="NOT_ANNOTATED_CDS"/>
    <property type="molecule type" value="Genomic_DNA"/>
</dbReference>
<dbReference type="Proteomes" id="UP000015104">
    <property type="component" value="Unassembled WGS sequence"/>
</dbReference>
<keyword evidence="2" id="KW-1185">Reference proteome</keyword>
<dbReference type="HOGENOM" id="CLU_2707982_0_0_1"/>
<evidence type="ECO:0000313" key="2">
    <source>
        <dbReference type="Proteomes" id="UP000015104"/>
    </source>
</evidence>
<accession>T1K0U9</accession>
<protein>
    <submittedName>
        <fullName evidence="1">Uncharacterized protein</fullName>
    </submittedName>
</protein>
<sequence>MIAMFNITSAQFAASGFNARFDFNLGRGGASANAAATAGAGNGAPIGGADIRFVLTSTVRPTITTTRRDARFD</sequence>
<reference evidence="2" key="1">
    <citation type="submission" date="2011-08" db="EMBL/GenBank/DDBJ databases">
        <authorList>
            <person name="Rombauts S."/>
        </authorList>
    </citation>
    <scope>NUCLEOTIDE SEQUENCE</scope>
    <source>
        <strain evidence="2">London</strain>
    </source>
</reference>
<dbReference type="EnsemblMetazoa" id="tetur03g09130.1">
    <property type="protein sequence ID" value="tetur03g09130.1"/>
    <property type="gene ID" value="tetur03g09130"/>
</dbReference>
<organism evidence="1 2">
    <name type="scientific">Tetranychus urticae</name>
    <name type="common">Two-spotted spider mite</name>
    <dbReference type="NCBI Taxonomy" id="32264"/>
    <lineage>
        <taxon>Eukaryota</taxon>
        <taxon>Metazoa</taxon>
        <taxon>Ecdysozoa</taxon>
        <taxon>Arthropoda</taxon>
        <taxon>Chelicerata</taxon>
        <taxon>Arachnida</taxon>
        <taxon>Acari</taxon>
        <taxon>Acariformes</taxon>
        <taxon>Trombidiformes</taxon>
        <taxon>Prostigmata</taxon>
        <taxon>Eleutherengona</taxon>
        <taxon>Raphignathae</taxon>
        <taxon>Tetranychoidea</taxon>
        <taxon>Tetranychidae</taxon>
        <taxon>Tetranychus</taxon>
    </lineage>
</organism>
<reference evidence="1" key="2">
    <citation type="submission" date="2015-06" db="UniProtKB">
        <authorList>
            <consortium name="EnsemblMetazoa"/>
        </authorList>
    </citation>
    <scope>IDENTIFICATION</scope>
</reference>